<dbReference type="EMBL" id="CP119880">
    <property type="protein sequence ID" value="WFD36150.1"/>
    <property type="molecule type" value="Genomic_DNA"/>
</dbReference>
<feature type="compositionally biased region" description="Low complexity" evidence="1">
    <location>
        <begin position="67"/>
        <end position="82"/>
    </location>
</feature>
<dbReference type="AlphaFoldDB" id="A0AAF0J7J1"/>
<evidence type="ECO:0000313" key="4">
    <source>
        <dbReference type="Proteomes" id="UP001219933"/>
    </source>
</evidence>
<dbReference type="Pfam" id="PF10338">
    <property type="entry name" value="YBL028C_N"/>
    <property type="match status" value="1"/>
</dbReference>
<feature type="compositionally biased region" description="Basic residues" evidence="1">
    <location>
        <begin position="103"/>
        <end position="122"/>
    </location>
</feature>
<protein>
    <recommendedName>
        <fullName evidence="2">DUF2423 domain-containing protein</fullName>
    </recommendedName>
</protein>
<reference evidence="3" key="1">
    <citation type="submission" date="2023-03" db="EMBL/GenBank/DDBJ databases">
        <title>Mating type loci evolution in Malassezia.</title>
        <authorList>
            <person name="Coelho M.A."/>
        </authorList>
    </citation>
    <scope>NUCLEOTIDE SEQUENCE</scope>
    <source>
        <strain evidence="3">CBS 11721</strain>
    </source>
</reference>
<evidence type="ECO:0000256" key="1">
    <source>
        <dbReference type="SAM" id="MobiDB-lite"/>
    </source>
</evidence>
<sequence>MAKSIRSKSKIAARNARRYTPGSDYEVTRAARLKKVAERLAMRVNAPKDSLDEEADGQETDVAMDATPAAAAAASATEAEATMQVDGAETHISTARRSESSRARWRRKKGKKGGSAAKGKKH</sequence>
<dbReference type="Proteomes" id="UP001219933">
    <property type="component" value="Chromosome 4"/>
</dbReference>
<feature type="region of interest" description="Disordered" evidence="1">
    <location>
        <begin position="1"/>
        <end position="22"/>
    </location>
</feature>
<name>A0AAF0J7J1_9BASI</name>
<dbReference type="InterPro" id="IPR019434">
    <property type="entry name" value="DUF2423"/>
</dbReference>
<keyword evidence="4" id="KW-1185">Reference proteome</keyword>
<feature type="region of interest" description="Disordered" evidence="1">
    <location>
        <begin position="67"/>
        <end position="122"/>
    </location>
</feature>
<gene>
    <name evidence="3" type="ORF">MCUN1_003026</name>
</gene>
<evidence type="ECO:0000313" key="3">
    <source>
        <dbReference type="EMBL" id="WFD36150.1"/>
    </source>
</evidence>
<feature type="domain" description="DUF2423" evidence="2">
    <location>
        <begin position="1"/>
        <end position="46"/>
    </location>
</feature>
<accession>A0AAF0J7J1</accession>
<proteinExistence type="predicted"/>
<feature type="compositionally biased region" description="Basic residues" evidence="1">
    <location>
        <begin position="1"/>
        <end position="17"/>
    </location>
</feature>
<evidence type="ECO:0000259" key="2">
    <source>
        <dbReference type="Pfam" id="PF10338"/>
    </source>
</evidence>
<organism evidence="3 4">
    <name type="scientific">Malassezia cuniculi</name>
    <dbReference type="NCBI Taxonomy" id="948313"/>
    <lineage>
        <taxon>Eukaryota</taxon>
        <taxon>Fungi</taxon>
        <taxon>Dikarya</taxon>
        <taxon>Basidiomycota</taxon>
        <taxon>Ustilaginomycotina</taxon>
        <taxon>Malasseziomycetes</taxon>
        <taxon>Malasseziales</taxon>
        <taxon>Malasseziaceae</taxon>
        <taxon>Malassezia</taxon>
    </lineage>
</organism>